<keyword evidence="4" id="KW-0805">Transcription regulation</keyword>
<dbReference type="GO" id="GO:0008657">
    <property type="term" value="F:DNA topoisomerase type II (double strand cut, ATP-hydrolyzing) inhibitor activity"/>
    <property type="evidence" value="ECO:0007669"/>
    <property type="project" value="InterPro"/>
</dbReference>
<dbReference type="InterPro" id="IPR011067">
    <property type="entry name" value="Plasmid_toxin/cell-grow_inhib"/>
</dbReference>
<name>A0A418W3Y9_9PROT</name>
<evidence type="ECO:0000256" key="4">
    <source>
        <dbReference type="ARBA" id="ARBA00023015"/>
    </source>
</evidence>
<evidence type="ECO:0000256" key="5">
    <source>
        <dbReference type="ARBA" id="ARBA00023163"/>
    </source>
</evidence>
<dbReference type="Gene3D" id="2.30.30.110">
    <property type="match status" value="1"/>
</dbReference>
<dbReference type="InterPro" id="IPR002712">
    <property type="entry name" value="CcdB"/>
</dbReference>
<evidence type="ECO:0000256" key="7">
    <source>
        <dbReference type="ARBA" id="ARBA00033135"/>
    </source>
</evidence>
<dbReference type="AlphaFoldDB" id="A0A418W3Y9"/>
<reference evidence="8 9" key="1">
    <citation type="submission" date="2018-09" db="EMBL/GenBank/DDBJ databases">
        <authorList>
            <person name="Zhu H."/>
        </authorList>
    </citation>
    <scope>NUCLEOTIDE SEQUENCE [LARGE SCALE GENOMIC DNA]</scope>
    <source>
        <strain evidence="8 9">K2W22B-5</strain>
    </source>
</reference>
<sequence>MPQFDVHRNPGRTRAAIPFVLVVQGDRWKDRADRVVAPLVLASEIAYRDPTLNPDFTIDGTTVILNPLQMATIPTRVLGPAVGNLDGEHIRVIAAFDAMIAQGQ</sequence>
<comment type="similarity">
    <text evidence="1">Belongs to the CcdB toxin family.</text>
</comment>
<evidence type="ECO:0000256" key="2">
    <source>
        <dbReference type="ARBA" id="ARBA00015075"/>
    </source>
</evidence>
<gene>
    <name evidence="8" type="ORF">D3877_09505</name>
</gene>
<dbReference type="EMBL" id="QYUL01000001">
    <property type="protein sequence ID" value="RJF84719.1"/>
    <property type="molecule type" value="Genomic_DNA"/>
</dbReference>
<evidence type="ECO:0000313" key="8">
    <source>
        <dbReference type="EMBL" id="RJF84719.1"/>
    </source>
</evidence>
<dbReference type="Proteomes" id="UP000283458">
    <property type="component" value="Unassembled WGS sequence"/>
</dbReference>
<keyword evidence="3" id="KW-0678">Repressor</keyword>
<dbReference type="RefSeq" id="WP_119830357.1">
    <property type="nucleotide sequence ID" value="NZ_QYUL01000001.1"/>
</dbReference>
<keyword evidence="5" id="KW-0804">Transcription</keyword>
<dbReference type="SUPFAM" id="SSF50118">
    <property type="entry name" value="Cell growth inhibitor/plasmid maintenance toxic component"/>
    <property type="match status" value="1"/>
</dbReference>
<evidence type="ECO:0000256" key="3">
    <source>
        <dbReference type="ARBA" id="ARBA00022491"/>
    </source>
</evidence>
<evidence type="ECO:0000256" key="6">
    <source>
        <dbReference type="ARBA" id="ARBA00029628"/>
    </source>
</evidence>
<dbReference type="Pfam" id="PF01845">
    <property type="entry name" value="CcdB"/>
    <property type="match status" value="1"/>
</dbReference>
<evidence type="ECO:0000313" key="9">
    <source>
        <dbReference type="Proteomes" id="UP000283458"/>
    </source>
</evidence>
<proteinExistence type="inferred from homology"/>
<comment type="caution">
    <text evidence="8">The sequence shown here is derived from an EMBL/GenBank/DDBJ whole genome shotgun (WGS) entry which is preliminary data.</text>
</comment>
<organism evidence="8 9">
    <name type="scientific">Azospirillum cavernae</name>
    <dbReference type="NCBI Taxonomy" id="2320860"/>
    <lineage>
        <taxon>Bacteria</taxon>
        <taxon>Pseudomonadati</taxon>
        <taxon>Pseudomonadota</taxon>
        <taxon>Alphaproteobacteria</taxon>
        <taxon>Rhodospirillales</taxon>
        <taxon>Azospirillaceae</taxon>
        <taxon>Azospirillum</taxon>
    </lineage>
</organism>
<dbReference type="OrthoDB" id="9813510at2"/>
<accession>A0A418W3Y9</accession>
<keyword evidence="9" id="KW-1185">Reference proteome</keyword>
<evidence type="ECO:0000256" key="1">
    <source>
        <dbReference type="ARBA" id="ARBA00005230"/>
    </source>
</evidence>
<dbReference type="GO" id="GO:0006276">
    <property type="term" value="P:plasmid maintenance"/>
    <property type="evidence" value="ECO:0007669"/>
    <property type="project" value="InterPro"/>
</dbReference>
<protein>
    <recommendedName>
        <fullName evidence="2">Toxin CcdB</fullName>
    </recommendedName>
    <alternativeName>
        <fullName evidence="7">Cytotoxic protein CcdB</fullName>
    </alternativeName>
    <alternativeName>
        <fullName evidence="6">Protein LetD</fullName>
    </alternativeName>
</protein>